<evidence type="ECO:0000256" key="3">
    <source>
        <dbReference type="ARBA" id="ARBA00022553"/>
    </source>
</evidence>
<dbReference type="FunFam" id="3.40.50.980:FF:000001">
    <property type="entry name" value="Non-ribosomal peptide synthetase"/>
    <property type="match status" value="1"/>
</dbReference>
<proteinExistence type="predicted"/>
<dbReference type="InterPro" id="IPR045851">
    <property type="entry name" value="AMP-bd_C_sf"/>
</dbReference>
<dbReference type="FunFam" id="3.40.50.12780:FF:000012">
    <property type="entry name" value="Non-ribosomal peptide synthetase"/>
    <property type="match status" value="1"/>
</dbReference>
<dbReference type="Pfam" id="PF00501">
    <property type="entry name" value="AMP-binding"/>
    <property type="match status" value="1"/>
</dbReference>
<dbReference type="Gene3D" id="2.30.38.10">
    <property type="entry name" value="Luciferase, Domain 3"/>
    <property type="match status" value="1"/>
</dbReference>
<dbReference type="InterPro" id="IPR010071">
    <property type="entry name" value="AA_adenyl_dom"/>
</dbReference>
<gene>
    <name evidence="6" type="ORF">LJ657_23595</name>
</gene>
<dbReference type="InterPro" id="IPR020806">
    <property type="entry name" value="PKS_PP-bd"/>
</dbReference>
<feature type="region of interest" description="Disordered" evidence="4">
    <location>
        <begin position="718"/>
        <end position="738"/>
    </location>
</feature>
<dbReference type="Pfam" id="PF00550">
    <property type="entry name" value="PP-binding"/>
    <property type="match status" value="1"/>
</dbReference>
<dbReference type="Gene3D" id="3.30.300.30">
    <property type="match status" value="1"/>
</dbReference>
<dbReference type="Gene3D" id="3.30.559.30">
    <property type="entry name" value="Nonribosomal peptide synthetase, condensation domain"/>
    <property type="match status" value="1"/>
</dbReference>
<name>A0A9Q3Z7S0_9ACTN</name>
<dbReference type="GO" id="GO:0043041">
    <property type="term" value="P:amino acid activation for nonribosomal peptide biosynthetic process"/>
    <property type="evidence" value="ECO:0007669"/>
    <property type="project" value="TreeGrafter"/>
</dbReference>
<dbReference type="SUPFAM" id="SSF52777">
    <property type="entry name" value="CoA-dependent acyltransferases"/>
    <property type="match status" value="1"/>
</dbReference>
<protein>
    <submittedName>
        <fullName evidence="6">Amino acid adenylation domain-containing protein</fullName>
    </submittedName>
</protein>
<dbReference type="InterPro" id="IPR025110">
    <property type="entry name" value="AMP-bd_C"/>
</dbReference>
<sequence length="738" mass="77802">MTDQHEDLSIANLSQELTAALSARAKELDETLESVVHEAWELALSRLPSHLGAGDIGCTLDFSMCPPGDRIQLSVEHRPDEFAREDADRLLALLVRILEAVERNPGQPVESAQLLDAAELRRILAEWSGSGDRRPPLTLSQLLEQPVKRSPDRIALVQGSEAITYRELDSRANRLARLLMDSGVGPGQLVALALPRSITLITAVFAVAKTGAAFLPLDHSYPLDRLSFMLDDAAPALLCTTEEAAEGLPARSWPPQLVLDDAEFAASIRDLSDANPDPSGAWAGHAATELAYVIYTSGTTGQPKGVAVTHSGLLDLASAAADWMALGVGDRILQFSSPSFDAFVFELLAAFAAGATLVIPPSGSALAGEALVEMLAESRVSHAVLPPVAAASIVPEAVPELRTLLVAGEACSGDLVARWASQCRMINAYGPTEATVCVTMSEPLSGSATPPIGRPVTGARVYVLDRHLQPLPVGMPGDLYVAGGGLARGYLGRPALSAERFVADPFTGNGDRMYRTGDLASWRSDGSLSFHGRVDDQVKLRGFRIELGEVEAVLADHPLVAQAVAAVQEDERGTRQLAAYVIPAGSEQPSSGELREHASRSLPHFTVPAAYGIINALPTTPSGKLDRRALPVPVPAQAATVRPARTPAELALCEIFGQVLERADVSVTGNFFELGGDSLLAVSVIQRARRAGFALSPMEIVNNPTVEALAAVAEPVGLSRGQGAGSAGPSDTDQKDSA</sequence>
<dbReference type="PANTHER" id="PTHR45527:SF1">
    <property type="entry name" value="FATTY ACID SYNTHASE"/>
    <property type="match status" value="1"/>
</dbReference>
<dbReference type="InterPro" id="IPR036736">
    <property type="entry name" value="ACP-like_sf"/>
</dbReference>
<comment type="caution">
    <text evidence="6">The sequence shown here is derived from an EMBL/GenBank/DDBJ whole genome shotgun (WGS) entry which is preliminary data.</text>
</comment>
<dbReference type="SUPFAM" id="SSF47336">
    <property type="entry name" value="ACP-like"/>
    <property type="match status" value="1"/>
</dbReference>
<dbReference type="AlphaFoldDB" id="A0A9Q3Z7S0"/>
<evidence type="ECO:0000256" key="2">
    <source>
        <dbReference type="ARBA" id="ARBA00022450"/>
    </source>
</evidence>
<dbReference type="EMBL" id="JAJSBI010000011">
    <property type="protein sequence ID" value="MCD9876569.1"/>
    <property type="molecule type" value="Genomic_DNA"/>
</dbReference>
<keyword evidence="7" id="KW-1185">Reference proteome</keyword>
<dbReference type="Proteomes" id="UP001108029">
    <property type="component" value="Unassembled WGS sequence"/>
</dbReference>
<evidence type="ECO:0000259" key="5">
    <source>
        <dbReference type="PROSITE" id="PS50075"/>
    </source>
</evidence>
<dbReference type="RefSeq" id="WP_232650716.1">
    <property type="nucleotide sequence ID" value="NZ_JAJSBI010000011.1"/>
</dbReference>
<comment type="cofactor">
    <cofactor evidence="1">
        <name>pantetheine 4'-phosphate</name>
        <dbReference type="ChEBI" id="CHEBI:47942"/>
    </cofactor>
</comment>
<accession>A0A9Q3Z7S0</accession>
<dbReference type="InterPro" id="IPR000873">
    <property type="entry name" value="AMP-dep_synth/lig_dom"/>
</dbReference>
<keyword evidence="2" id="KW-0596">Phosphopantetheine</keyword>
<dbReference type="InterPro" id="IPR020845">
    <property type="entry name" value="AMP-binding_CS"/>
</dbReference>
<organism evidence="6 7">
    <name type="scientific">Streptomyces guryensis</name>
    <dbReference type="NCBI Taxonomy" id="2886947"/>
    <lineage>
        <taxon>Bacteria</taxon>
        <taxon>Bacillati</taxon>
        <taxon>Actinomycetota</taxon>
        <taxon>Actinomycetes</taxon>
        <taxon>Kitasatosporales</taxon>
        <taxon>Streptomycetaceae</taxon>
        <taxon>Streptomyces</taxon>
    </lineage>
</organism>
<reference evidence="6" key="1">
    <citation type="submission" date="2021-12" db="EMBL/GenBank/DDBJ databases">
        <authorList>
            <person name="Lee J.-H."/>
            <person name="Kim S.-B."/>
        </authorList>
    </citation>
    <scope>NUCLEOTIDE SEQUENCE</scope>
    <source>
        <strain evidence="6">NR30</strain>
    </source>
</reference>
<evidence type="ECO:0000313" key="6">
    <source>
        <dbReference type="EMBL" id="MCD9876569.1"/>
    </source>
</evidence>
<dbReference type="CDD" id="cd17652">
    <property type="entry name" value="A_NRPS_CmdD_like"/>
    <property type="match status" value="1"/>
</dbReference>
<dbReference type="GO" id="GO:0031177">
    <property type="term" value="F:phosphopantetheine binding"/>
    <property type="evidence" value="ECO:0007669"/>
    <property type="project" value="InterPro"/>
</dbReference>
<dbReference type="GO" id="GO:0044550">
    <property type="term" value="P:secondary metabolite biosynthetic process"/>
    <property type="evidence" value="ECO:0007669"/>
    <property type="project" value="TreeGrafter"/>
</dbReference>
<feature type="domain" description="Carrier" evidence="5">
    <location>
        <begin position="643"/>
        <end position="717"/>
    </location>
</feature>
<dbReference type="PROSITE" id="PS50075">
    <property type="entry name" value="CARRIER"/>
    <property type="match status" value="1"/>
</dbReference>
<dbReference type="GO" id="GO:0005737">
    <property type="term" value="C:cytoplasm"/>
    <property type="evidence" value="ECO:0007669"/>
    <property type="project" value="TreeGrafter"/>
</dbReference>
<evidence type="ECO:0000313" key="7">
    <source>
        <dbReference type="Proteomes" id="UP001108029"/>
    </source>
</evidence>
<evidence type="ECO:0000256" key="4">
    <source>
        <dbReference type="SAM" id="MobiDB-lite"/>
    </source>
</evidence>
<dbReference type="Pfam" id="PF13193">
    <property type="entry name" value="AMP-binding_C"/>
    <property type="match status" value="1"/>
</dbReference>
<dbReference type="Gene3D" id="1.10.1200.10">
    <property type="entry name" value="ACP-like"/>
    <property type="match status" value="1"/>
</dbReference>
<dbReference type="InterPro" id="IPR009081">
    <property type="entry name" value="PP-bd_ACP"/>
</dbReference>
<dbReference type="NCBIfam" id="TIGR01733">
    <property type="entry name" value="AA-adenyl-dom"/>
    <property type="match status" value="1"/>
</dbReference>
<dbReference type="PANTHER" id="PTHR45527">
    <property type="entry name" value="NONRIBOSOMAL PEPTIDE SYNTHETASE"/>
    <property type="match status" value="1"/>
</dbReference>
<keyword evidence="3" id="KW-0597">Phosphoprotein</keyword>
<dbReference type="SMART" id="SM00823">
    <property type="entry name" value="PKS_PP"/>
    <property type="match status" value="1"/>
</dbReference>
<dbReference type="PROSITE" id="PS00455">
    <property type="entry name" value="AMP_BINDING"/>
    <property type="match status" value="1"/>
</dbReference>
<dbReference type="GO" id="GO:0017000">
    <property type="term" value="P:antibiotic biosynthetic process"/>
    <property type="evidence" value="ECO:0007669"/>
    <property type="project" value="UniProtKB-ARBA"/>
</dbReference>
<dbReference type="FunFam" id="2.30.38.10:FF:000001">
    <property type="entry name" value="Non-ribosomal peptide synthetase PvdI"/>
    <property type="match status" value="1"/>
</dbReference>
<dbReference type="Gene3D" id="3.40.50.980">
    <property type="match status" value="2"/>
</dbReference>
<evidence type="ECO:0000256" key="1">
    <source>
        <dbReference type="ARBA" id="ARBA00001957"/>
    </source>
</evidence>
<dbReference type="SUPFAM" id="SSF56801">
    <property type="entry name" value="Acetyl-CoA synthetase-like"/>
    <property type="match status" value="1"/>
</dbReference>